<feature type="region of interest" description="Disordered" evidence="1">
    <location>
        <begin position="1"/>
        <end position="69"/>
    </location>
</feature>
<dbReference type="Gramene" id="ONIVA08G15050.1">
    <property type="protein sequence ID" value="ONIVA08G15050.1"/>
    <property type="gene ID" value="ONIVA08G15050"/>
</dbReference>
<dbReference type="HOGENOM" id="CLU_2780241_0_0_1"/>
<sequence length="69" mass="7125">MTGERGGATDGAQDLLKEEKGLGGCEGVGNGEERWPEAMGATELSVERGRRDFGGSGGGGRQMVAGERR</sequence>
<proteinExistence type="predicted"/>
<dbReference type="AlphaFoldDB" id="A0A0E0IBM4"/>
<accession>A0A0E0IBM4</accession>
<evidence type="ECO:0000256" key="1">
    <source>
        <dbReference type="SAM" id="MobiDB-lite"/>
    </source>
</evidence>
<evidence type="ECO:0000313" key="2">
    <source>
        <dbReference type="EnsemblPlants" id="ONIVA08G15050.1"/>
    </source>
</evidence>
<organism evidence="2">
    <name type="scientific">Oryza nivara</name>
    <name type="common">Indian wild rice</name>
    <name type="synonym">Oryza sativa f. spontanea</name>
    <dbReference type="NCBI Taxonomy" id="4536"/>
    <lineage>
        <taxon>Eukaryota</taxon>
        <taxon>Viridiplantae</taxon>
        <taxon>Streptophyta</taxon>
        <taxon>Embryophyta</taxon>
        <taxon>Tracheophyta</taxon>
        <taxon>Spermatophyta</taxon>
        <taxon>Magnoliopsida</taxon>
        <taxon>Liliopsida</taxon>
        <taxon>Poales</taxon>
        <taxon>Poaceae</taxon>
        <taxon>BOP clade</taxon>
        <taxon>Oryzoideae</taxon>
        <taxon>Oryzeae</taxon>
        <taxon>Oryzinae</taxon>
        <taxon>Oryza</taxon>
    </lineage>
</organism>
<reference evidence="2" key="2">
    <citation type="submission" date="2018-04" db="EMBL/GenBank/DDBJ databases">
        <title>OnivRS2 (Oryza nivara Reference Sequence Version 2).</title>
        <authorList>
            <person name="Zhang J."/>
            <person name="Kudrna D."/>
            <person name="Lee S."/>
            <person name="Talag J."/>
            <person name="Rajasekar S."/>
            <person name="Welchert J."/>
            <person name="Hsing Y.-I."/>
            <person name="Wing R.A."/>
        </authorList>
    </citation>
    <scope>NUCLEOTIDE SEQUENCE [LARGE SCALE GENOMIC DNA]</scope>
    <source>
        <strain evidence="2">SL10</strain>
    </source>
</reference>
<keyword evidence="3" id="KW-1185">Reference proteome</keyword>
<evidence type="ECO:0008006" key="4">
    <source>
        <dbReference type="Google" id="ProtNLM"/>
    </source>
</evidence>
<evidence type="ECO:0000313" key="3">
    <source>
        <dbReference type="Proteomes" id="UP000006591"/>
    </source>
</evidence>
<reference evidence="2" key="1">
    <citation type="submission" date="2015-04" db="UniProtKB">
        <authorList>
            <consortium name="EnsemblPlants"/>
        </authorList>
    </citation>
    <scope>IDENTIFICATION</scope>
    <source>
        <strain evidence="2">SL10</strain>
    </source>
</reference>
<protein>
    <recommendedName>
        <fullName evidence="4">DUF834 domain-containing protein</fullName>
    </recommendedName>
</protein>
<dbReference type="EnsemblPlants" id="ONIVA08G15050.1">
    <property type="protein sequence ID" value="ONIVA08G15050.1"/>
    <property type="gene ID" value="ONIVA08G15050"/>
</dbReference>
<name>A0A0E0IBM4_ORYNI</name>
<dbReference type="Proteomes" id="UP000006591">
    <property type="component" value="Chromosome 8"/>
</dbReference>